<organism evidence="1 2">
    <name type="scientific">Melastoma candidum</name>
    <dbReference type="NCBI Taxonomy" id="119954"/>
    <lineage>
        <taxon>Eukaryota</taxon>
        <taxon>Viridiplantae</taxon>
        <taxon>Streptophyta</taxon>
        <taxon>Embryophyta</taxon>
        <taxon>Tracheophyta</taxon>
        <taxon>Spermatophyta</taxon>
        <taxon>Magnoliopsida</taxon>
        <taxon>eudicotyledons</taxon>
        <taxon>Gunneridae</taxon>
        <taxon>Pentapetalae</taxon>
        <taxon>rosids</taxon>
        <taxon>malvids</taxon>
        <taxon>Myrtales</taxon>
        <taxon>Melastomataceae</taxon>
        <taxon>Melastomatoideae</taxon>
        <taxon>Melastomateae</taxon>
        <taxon>Melastoma</taxon>
    </lineage>
</organism>
<gene>
    <name evidence="1" type="ORF">MLD38_009967</name>
</gene>
<comment type="caution">
    <text evidence="1">The sequence shown here is derived from an EMBL/GenBank/DDBJ whole genome shotgun (WGS) entry which is preliminary data.</text>
</comment>
<dbReference type="Proteomes" id="UP001057402">
    <property type="component" value="Chromosome 4"/>
</dbReference>
<dbReference type="EMBL" id="CM042883">
    <property type="protein sequence ID" value="KAI4371640.1"/>
    <property type="molecule type" value="Genomic_DNA"/>
</dbReference>
<accession>A0ACB9QYB3</accession>
<reference evidence="2" key="1">
    <citation type="journal article" date="2023" name="Front. Plant Sci.">
        <title>Chromosomal-level genome assembly of Melastoma candidum provides insights into trichome evolution.</title>
        <authorList>
            <person name="Zhong Y."/>
            <person name="Wu W."/>
            <person name="Sun C."/>
            <person name="Zou P."/>
            <person name="Liu Y."/>
            <person name="Dai S."/>
            <person name="Zhou R."/>
        </authorList>
    </citation>
    <scope>NUCLEOTIDE SEQUENCE [LARGE SCALE GENOMIC DNA]</scope>
</reference>
<proteinExistence type="predicted"/>
<keyword evidence="2" id="KW-1185">Reference proteome</keyword>
<evidence type="ECO:0000313" key="2">
    <source>
        <dbReference type="Proteomes" id="UP001057402"/>
    </source>
</evidence>
<name>A0ACB9QYB3_9MYRT</name>
<evidence type="ECO:0000313" key="1">
    <source>
        <dbReference type="EMBL" id="KAI4371640.1"/>
    </source>
</evidence>
<protein>
    <submittedName>
        <fullName evidence="1">Uncharacterized protein</fullName>
    </submittedName>
</protein>
<sequence length="396" mass="43387">MRINSSGFALLCLCVLPSLISSCYAQSCSNYAFSNNQAFTSCADLPYLNSYLHWTYNTSTGLARIAFRHTSADSSKWVAWGINPTGTGMPGVQALVAYQQSNGSMRAYTSPVGGYGTMLQEGNLSFSVLDLSATFNNNEMIIFATVAPPSGNINQVWQEGPLVGGSPSAHVTTGPNAQSKGTLNLASGTVSGGGNSKLRRRNIHGILNAVSWGILMPLGITIARYMRVFKSADPAWFYLHIGCQLSGYVVGVAGWGTGLKLGSESAGITYSAHRSIGITLFCLATLQVFALLLRPKKDHKYRFYWNVYHHSVGYAVIVLAIINVFKGFNILNPEKKWKHAYVGAIIVLACNAIVWEIYTWYIVLKRKKAERTEKMPHDINGRNGYNGYDTRMHHDV</sequence>